<comment type="catalytic activity">
    <reaction evidence="2">
        <text>(6R)-NADPHX = (6S)-NADPHX</text>
        <dbReference type="Rhea" id="RHEA:32227"/>
        <dbReference type="ChEBI" id="CHEBI:64076"/>
        <dbReference type="ChEBI" id="CHEBI:64077"/>
        <dbReference type="EC" id="5.1.99.6"/>
    </reaction>
</comment>
<dbReference type="EMBL" id="PEDP01000108">
    <property type="protein sequence ID" value="POS87550.1"/>
    <property type="molecule type" value="Genomic_DNA"/>
</dbReference>
<dbReference type="GO" id="GO:0000166">
    <property type="term" value="F:nucleotide binding"/>
    <property type="evidence" value="ECO:0007669"/>
    <property type="project" value="UniProtKB-KW"/>
</dbReference>
<dbReference type="SUPFAM" id="SSF64153">
    <property type="entry name" value="YjeF N-terminal domain-like"/>
    <property type="match status" value="1"/>
</dbReference>
<keyword evidence="4" id="KW-0479">Metal-binding</keyword>
<dbReference type="GO" id="GO:0052856">
    <property type="term" value="F:NAD(P)HX epimerase activity"/>
    <property type="evidence" value="ECO:0007669"/>
    <property type="project" value="UniProtKB-EC"/>
</dbReference>
<dbReference type="PROSITE" id="PS51385">
    <property type="entry name" value="YJEF_N"/>
    <property type="match status" value="1"/>
</dbReference>
<evidence type="ECO:0000256" key="2">
    <source>
        <dbReference type="ARBA" id="ARBA00000909"/>
    </source>
</evidence>
<feature type="non-terminal residue" evidence="11">
    <location>
        <position position="1"/>
    </location>
</feature>
<dbReference type="GO" id="GO:0046872">
    <property type="term" value="F:metal ion binding"/>
    <property type="evidence" value="ECO:0007669"/>
    <property type="project" value="UniProtKB-KW"/>
</dbReference>
<evidence type="ECO:0000256" key="7">
    <source>
        <dbReference type="ARBA" id="ARBA00022958"/>
    </source>
</evidence>
<organism evidence="11 12">
    <name type="scientific">Erysiphe pulchra</name>
    <dbReference type="NCBI Taxonomy" id="225359"/>
    <lineage>
        <taxon>Eukaryota</taxon>
        <taxon>Fungi</taxon>
        <taxon>Dikarya</taxon>
        <taxon>Ascomycota</taxon>
        <taxon>Pezizomycotina</taxon>
        <taxon>Leotiomycetes</taxon>
        <taxon>Erysiphales</taxon>
        <taxon>Erysiphaceae</taxon>
        <taxon>Erysiphe</taxon>
    </lineage>
</organism>
<evidence type="ECO:0000313" key="11">
    <source>
        <dbReference type="EMBL" id="POS87550.1"/>
    </source>
</evidence>
<dbReference type="GO" id="GO:0005739">
    <property type="term" value="C:mitochondrion"/>
    <property type="evidence" value="ECO:0007669"/>
    <property type="project" value="TreeGrafter"/>
</dbReference>
<gene>
    <name evidence="11" type="ORF">EPUL_000461</name>
</gene>
<evidence type="ECO:0000256" key="9">
    <source>
        <dbReference type="ARBA" id="ARBA00023235"/>
    </source>
</evidence>
<reference evidence="11 12" key="1">
    <citation type="submission" date="2017-10" db="EMBL/GenBank/DDBJ databases">
        <title>Development of genomic resources for the powdery mildew, Erysiphe pulchra.</title>
        <authorList>
            <person name="Wadl P.A."/>
            <person name="Mack B.M."/>
            <person name="Moore G."/>
            <person name="Beltz S.B."/>
        </authorList>
    </citation>
    <scope>NUCLEOTIDE SEQUENCE [LARGE SCALE GENOMIC DNA]</scope>
    <source>
        <strain evidence="11">Cflorida</strain>
    </source>
</reference>
<evidence type="ECO:0000256" key="3">
    <source>
        <dbReference type="ARBA" id="ARBA00012228"/>
    </source>
</evidence>
<keyword evidence="8" id="KW-0520">NAD</keyword>
<dbReference type="Pfam" id="PF03853">
    <property type="entry name" value="YjeF_N"/>
    <property type="match status" value="1"/>
</dbReference>
<dbReference type="EC" id="5.1.99.6" evidence="3"/>
<name>A0A2S4PZU2_9PEZI</name>
<dbReference type="Gene3D" id="3.40.50.10260">
    <property type="entry name" value="YjeF N-terminal domain"/>
    <property type="match status" value="1"/>
</dbReference>
<evidence type="ECO:0000256" key="1">
    <source>
        <dbReference type="ARBA" id="ARBA00000013"/>
    </source>
</evidence>
<keyword evidence="12" id="KW-1185">Reference proteome</keyword>
<comment type="catalytic activity">
    <reaction evidence="1">
        <text>(6R)-NADHX = (6S)-NADHX</text>
        <dbReference type="Rhea" id="RHEA:32215"/>
        <dbReference type="ChEBI" id="CHEBI:64074"/>
        <dbReference type="ChEBI" id="CHEBI:64075"/>
        <dbReference type="EC" id="5.1.99.6"/>
    </reaction>
</comment>
<dbReference type="Proteomes" id="UP000237438">
    <property type="component" value="Unassembled WGS sequence"/>
</dbReference>
<evidence type="ECO:0000313" key="12">
    <source>
        <dbReference type="Proteomes" id="UP000237438"/>
    </source>
</evidence>
<dbReference type="PANTHER" id="PTHR13232:SF10">
    <property type="entry name" value="NAD(P)H-HYDRATE EPIMERASE"/>
    <property type="match status" value="1"/>
</dbReference>
<dbReference type="AlphaFoldDB" id="A0A2S4PZU2"/>
<feature type="domain" description="YjeF N-terminal" evidence="10">
    <location>
        <begin position="14"/>
        <end position="220"/>
    </location>
</feature>
<protein>
    <recommendedName>
        <fullName evidence="3">NAD(P)H-hydrate epimerase</fullName>
        <ecNumber evidence="3">5.1.99.6</ecNumber>
    </recommendedName>
</protein>
<keyword evidence="6" id="KW-0521">NADP</keyword>
<feature type="non-terminal residue" evidence="11">
    <location>
        <position position="232"/>
    </location>
</feature>
<evidence type="ECO:0000259" key="10">
    <source>
        <dbReference type="PROSITE" id="PS51385"/>
    </source>
</evidence>
<dbReference type="STRING" id="225359.A0A2S4PZU2"/>
<proteinExistence type="inferred from homology"/>
<dbReference type="InterPro" id="IPR032976">
    <property type="entry name" value="YJEFN_prot_NAXE-like"/>
</dbReference>
<dbReference type="NCBIfam" id="TIGR00197">
    <property type="entry name" value="yjeF_nterm"/>
    <property type="match status" value="1"/>
</dbReference>
<keyword evidence="9" id="KW-0413">Isomerase</keyword>
<dbReference type="PANTHER" id="PTHR13232">
    <property type="entry name" value="NAD(P)H-HYDRATE EPIMERASE"/>
    <property type="match status" value="1"/>
</dbReference>
<keyword evidence="7" id="KW-0630">Potassium</keyword>
<dbReference type="OrthoDB" id="10064708at2759"/>
<evidence type="ECO:0000256" key="4">
    <source>
        <dbReference type="ARBA" id="ARBA00022723"/>
    </source>
</evidence>
<evidence type="ECO:0000256" key="8">
    <source>
        <dbReference type="ARBA" id="ARBA00023027"/>
    </source>
</evidence>
<comment type="caution">
    <text evidence="11">The sequence shown here is derived from an EMBL/GenBank/DDBJ whole genome shotgun (WGS) entry which is preliminary data.</text>
</comment>
<dbReference type="HAMAP" id="MF_01966">
    <property type="entry name" value="NADHX_epimerase"/>
    <property type="match status" value="1"/>
</dbReference>
<dbReference type="InterPro" id="IPR004443">
    <property type="entry name" value="YjeF_N_dom"/>
</dbReference>
<keyword evidence="5" id="KW-0547">Nucleotide-binding</keyword>
<evidence type="ECO:0000256" key="6">
    <source>
        <dbReference type="ARBA" id="ARBA00022857"/>
    </source>
</evidence>
<dbReference type="FunFam" id="3.40.50.10260:FF:000005">
    <property type="entry name" value="NAD(P)H-hydrate epimerase"/>
    <property type="match status" value="1"/>
</dbReference>
<accession>A0A2S4PZU2</accession>
<evidence type="ECO:0000256" key="5">
    <source>
        <dbReference type="ARBA" id="ARBA00022741"/>
    </source>
</evidence>
<sequence length="232" mass="25500">KMGALQKYLSAANALALDKDLMTIGGFSIDQLMELAGLSVSQVLHEVQRNKNGKKILIACGPGNNGGDGLVAARHLKHFGYQPTIFYPKQNKNDLFKRLVTQLEDLDIPFTDNFDAATNTSDYIIDAIFGFSFSGEIREPFRAVITALEKTSLPVISVDVPSSWDVEKGPPLSGPGSNFNPAVLVSLSAPKPLASFFKGRHFLGGRFVPPKFQEKYELEKYEFLGDSQILEM</sequence>
<dbReference type="InterPro" id="IPR036652">
    <property type="entry name" value="YjeF_N_dom_sf"/>
</dbReference>